<dbReference type="GO" id="GO:0003723">
    <property type="term" value="F:RNA binding"/>
    <property type="evidence" value="ECO:0007669"/>
    <property type="project" value="UniProtKB-UniRule"/>
</dbReference>
<sequence length="265" mass="29170">MSATATAELLSSPYTVKNTFLDFSPHCHRPRSVSSPQWLADPSATTSMCFPKSAISPYGRNNLGERDGGLSPVPSDSDSSSTCSTDGESDDNSEDTELIPGSTTLTLRDLPPTFCAETLASLLDDFRGRFDFYYVPLTFRTRTSIGYAFVNFGASSDAVLFHDKYNGVKLDDDDAKPIVVASAHAQGLDAQINLLRNSPVNSGDSTTFKPRLFELGSGKELEFPRAQFIRKKSHSHRSHHRQQHRASHAPTGPRHGGSNEHRFFW</sequence>
<organism evidence="4 5">
    <name type="scientific">Perkinsus chesapeaki</name>
    <name type="common">Clam parasite</name>
    <name type="synonym">Perkinsus andrewsi</name>
    <dbReference type="NCBI Taxonomy" id="330153"/>
    <lineage>
        <taxon>Eukaryota</taxon>
        <taxon>Sar</taxon>
        <taxon>Alveolata</taxon>
        <taxon>Perkinsozoa</taxon>
        <taxon>Perkinsea</taxon>
        <taxon>Perkinsida</taxon>
        <taxon>Perkinsidae</taxon>
        <taxon>Perkinsus</taxon>
    </lineage>
</organism>
<feature type="compositionally biased region" description="Low complexity" evidence="2">
    <location>
        <begin position="69"/>
        <end position="86"/>
    </location>
</feature>
<protein>
    <recommendedName>
        <fullName evidence="3">RRM domain-containing protein</fullName>
    </recommendedName>
</protein>
<keyword evidence="1" id="KW-0694">RNA-binding</keyword>
<dbReference type="InterPro" id="IPR000504">
    <property type="entry name" value="RRM_dom"/>
</dbReference>
<dbReference type="InterPro" id="IPR035979">
    <property type="entry name" value="RBD_domain_sf"/>
</dbReference>
<dbReference type="Proteomes" id="UP000591131">
    <property type="component" value="Unassembled WGS sequence"/>
</dbReference>
<keyword evidence="5" id="KW-1185">Reference proteome</keyword>
<feature type="region of interest" description="Disordered" evidence="2">
    <location>
        <begin position="61"/>
        <end position="101"/>
    </location>
</feature>
<dbReference type="InterPro" id="IPR007201">
    <property type="entry name" value="Mei2-like_Rrm_C"/>
</dbReference>
<proteinExistence type="predicted"/>
<dbReference type="Pfam" id="PF04059">
    <property type="entry name" value="RRM_2"/>
    <property type="match status" value="1"/>
</dbReference>
<dbReference type="SUPFAM" id="SSF54928">
    <property type="entry name" value="RNA-binding domain, RBD"/>
    <property type="match status" value="1"/>
</dbReference>
<dbReference type="PROSITE" id="PS50102">
    <property type="entry name" value="RRM"/>
    <property type="match status" value="1"/>
</dbReference>
<feature type="region of interest" description="Disordered" evidence="2">
    <location>
        <begin position="230"/>
        <end position="265"/>
    </location>
</feature>
<name>A0A7J6MEV9_PERCH</name>
<evidence type="ECO:0000256" key="2">
    <source>
        <dbReference type="SAM" id="MobiDB-lite"/>
    </source>
</evidence>
<gene>
    <name evidence="4" type="ORF">FOL47_002190</name>
</gene>
<reference evidence="4 5" key="1">
    <citation type="submission" date="2020-04" db="EMBL/GenBank/DDBJ databases">
        <title>Perkinsus chesapeaki whole genome sequence.</title>
        <authorList>
            <person name="Bogema D.R."/>
        </authorList>
    </citation>
    <scope>NUCLEOTIDE SEQUENCE [LARGE SCALE GENOMIC DNA]</scope>
    <source>
        <strain evidence="4">ATCC PRA-425</strain>
    </source>
</reference>
<dbReference type="InterPro" id="IPR012677">
    <property type="entry name" value="Nucleotide-bd_a/b_plait_sf"/>
</dbReference>
<dbReference type="Gene3D" id="3.30.70.330">
    <property type="match status" value="1"/>
</dbReference>
<feature type="domain" description="RRM" evidence="3">
    <location>
        <begin position="103"/>
        <end position="185"/>
    </location>
</feature>
<evidence type="ECO:0000256" key="1">
    <source>
        <dbReference type="PROSITE-ProRule" id="PRU00176"/>
    </source>
</evidence>
<evidence type="ECO:0000259" key="3">
    <source>
        <dbReference type="PROSITE" id="PS50102"/>
    </source>
</evidence>
<dbReference type="EMBL" id="JAAPAO010000158">
    <property type="protein sequence ID" value="KAF4670128.1"/>
    <property type="molecule type" value="Genomic_DNA"/>
</dbReference>
<evidence type="ECO:0000313" key="5">
    <source>
        <dbReference type="Proteomes" id="UP000591131"/>
    </source>
</evidence>
<dbReference type="OrthoDB" id="417481at2759"/>
<accession>A0A7J6MEV9</accession>
<feature type="compositionally biased region" description="Acidic residues" evidence="2">
    <location>
        <begin position="87"/>
        <end position="97"/>
    </location>
</feature>
<evidence type="ECO:0000313" key="4">
    <source>
        <dbReference type="EMBL" id="KAF4670128.1"/>
    </source>
</evidence>
<comment type="caution">
    <text evidence="4">The sequence shown here is derived from an EMBL/GenBank/DDBJ whole genome shotgun (WGS) entry which is preliminary data.</text>
</comment>
<dbReference type="AlphaFoldDB" id="A0A7J6MEV9"/>
<feature type="compositionally biased region" description="Basic residues" evidence="2">
    <location>
        <begin position="230"/>
        <end position="247"/>
    </location>
</feature>